<keyword evidence="3" id="KW-0731">Sigma factor</keyword>
<dbReference type="InterPro" id="IPR014284">
    <property type="entry name" value="RNA_pol_sigma-70_dom"/>
</dbReference>
<feature type="domain" description="RNA polymerase sigma factor 70 region 4 type 2" evidence="8">
    <location>
        <begin position="123"/>
        <end position="172"/>
    </location>
</feature>
<sequence>MRRARRKLSQNGPLDKDRAFQVLFRKKTFASVWHWLERLGVPIRDRRDVSQEVLMAAHQSFHTYDPMRSRPERWLNKITVHVAAHYRDRAQHRREELTPDDAFEVIDEQPGPDEQIMLEQDRLEVIDVLQTLEVDLRSVLIAHDIDGIPMMEIADQHGIPLSTAYKWRARAVTAFKAAVEQRRREENERIGSGVVMVPFFGLGAFFTKLRATLGGLRALPGKVAAAPLGLVAKVAPGSFVALGVAMALLSSAPEEPAPPPLSLRDERVAHDDMPAPEPAPSPVPPSTSPPVVAPPSGGALLPSTPASNASNAIAFTPSRALTSSRALQGWASARAQARASSAPLSAAPEAAAPEAAPEVGAAVQPTMGSSASPAREANGADASQTARDHDYERAARRVRLLDSARSAIKSGNAEETLGVLARYESEFGTDSFAPDCMRLRGEALLLLGQQQGQGRREAQHPVGVSPIERTRPQSRELLGSKP</sequence>
<evidence type="ECO:0000256" key="2">
    <source>
        <dbReference type="ARBA" id="ARBA00023015"/>
    </source>
</evidence>
<keyword evidence="7" id="KW-0472">Membrane</keyword>
<dbReference type="InterPro" id="IPR039425">
    <property type="entry name" value="RNA_pol_sigma-70-like"/>
</dbReference>
<evidence type="ECO:0000256" key="1">
    <source>
        <dbReference type="ARBA" id="ARBA00010641"/>
    </source>
</evidence>
<accession>A0A017TCR0</accession>
<feature type="region of interest" description="Disordered" evidence="6">
    <location>
        <begin position="449"/>
        <end position="482"/>
    </location>
</feature>
<keyword evidence="5" id="KW-0804">Transcription</keyword>
<keyword evidence="7" id="KW-1133">Transmembrane helix</keyword>
<dbReference type="PANTHER" id="PTHR43133:SF8">
    <property type="entry name" value="RNA POLYMERASE SIGMA FACTOR HI_1459-RELATED"/>
    <property type="match status" value="1"/>
</dbReference>
<dbReference type="RefSeq" id="WP_052374634.1">
    <property type="nucleotide sequence ID" value="NZ_ASRX01000013.1"/>
</dbReference>
<dbReference type="InterPro" id="IPR013249">
    <property type="entry name" value="RNA_pol_sigma70_r4_t2"/>
</dbReference>
<keyword evidence="2" id="KW-0805">Transcription regulation</keyword>
<dbReference type="Proteomes" id="UP000019678">
    <property type="component" value="Unassembled WGS sequence"/>
</dbReference>
<dbReference type="InterPro" id="IPR013324">
    <property type="entry name" value="RNA_pol_sigma_r3/r4-like"/>
</dbReference>
<dbReference type="OrthoDB" id="5505567at2"/>
<evidence type="ECO:0000256" key="7">
    <source>
        <dbReference type="SAM" id="Phobius"/>
    </source>
</evidence>
<feature type="transmembrane region" description="Helical" evidence="7">
    <location>
        <begin position="190"/>
        <end position="207"/>
    </location>
</feature>
<evidence type="ECO:0000256" key="5">
    <source>
        <dbReference type="ARBA" id="ARBA00023163"/>
    </source>
</evidence>
<evidence type="ECO:0000256" key="6">
    <source>
        <dbReference type="SAM" id="MobiDB-lite"/>
    </source>
</evidence>
<dbReference type="EMBL" id="ASRX01000013">
    <property type="protein sequence ID" value="EYF07024.1"/>
    <property type="molecule type" value="Genomic_DNA"/>
</dbReference>
<dbReference type="SUPFAM" id="SSF88659">
    <property type="entry name" value="Sigma3 and sigma4 domains of RNA polymerase sigma factors"/>
    <property type="match status" value="1"/>
</dbReference>
<organism evidence="9 10">
    <name type="scientific">Chondromyces apiculatus DSM 436</name>
    <dbReference type="NCBI Taxonomy" id="1192034"/>
    <lineage>
        <taxon>Bacteria</taxon>
        <taxon>Pseudomonadati</taxon>
        <taxon>Myxococcota</taxon>
        <taxon>Polyangia</taxon>
        <taxon>Polyangiales</taxon>
        <taxon>Polyangiaceae</taxon>
        <taxon>Chondromyces</taxon>
    </lineage>
</organism>
<name>A0A017TCR0_9BACT</name>
<dbReference type="GO" id="GO:0003677">
    <property type="term" value="F:DNA binding"/>
    <property type="evidence" value="ECO:0007669"/>
    <property type="project" value="UniProtKB-KW"/>
</dbReference>
<reference evidence="9 10" key="1">
    <citation type="submission" date="2013-05" db="EMBL/GenBank/DDBJ databases">
        <title>Genome assembly of Chondromyces apiculatus DSM 436.</title>
        <authorList>
            <person name="Sharma G."/>
            <person name="Khatri I."/>
            <person name="Kaur C."/>
            <person name="Mayilraj S."/>
            <person name="Subramanian S."/>
        </authorList>
    </citation>
    <scope>NUCLEOTIDE SEQUENCE [LARGE SCALE GENOMIC DNA]</scope>
    <source>
        <strain evidence="9 10">DSM 436</strain>
    </source>
</reference>
<evidence type="ECO:0000256" key="4">
    <source>
        <dbReference type="ARBA" id="ARBA00023125"/>
    </source>
</evidence>
<feature type="compositionally biased region" description="Low complexity" evidence="6">
    <location>
        <begin position="344"/>
        <end position="365"/>
    </location>
</feature>
<evidence type="ECO:0000313" key="9">
    <source>
        <dbReference type="EMBL" id="EYF07024.1"/>
    </source>
</evidence>
<gene>
    <name evidence="9" type="ORF">CAP_1283</name>
</gene>
<dbReference type="InterPro" id="IPR013325">
    <property type="entry name" value="RNA_pol_sigma_r2"/>
</dbReference>
<comment type="caution">
    <text evidence="9">The sequence shown here is derived from an EMBL/GenBank/DDBJ whole genome shotgun (WGS) entry which is preliminary data.</text>
</comment>
<dbReference type="eggNOG" id="COG1595">
    <property type="taxonomic scope" value="Bacteria"/>
</dbReference>
<comment type="similarity">
    <text evidence="1">Belongs to the sigma-70 factor family. ECF subfamily.</text>
</comment>
<feature type="region of interest" description="Disordered" evidence="6">
    <location>
        <begin position="270"/>
        <end position="305"/>
    </location>
</feature>
<dbReference type="Gene3D" id="1.10.1740.10">
    <property type="match status" value="1"/>
</dbReference>
<keyword evidence="4" id="KW-0238">DNA-binding</keyword>
<evidence type="ECO:0000259" key="8">
    <source>
        <dbReference type="Pfam" id="PF08281"/>
    </source>
</evidence>
<feature type="compositionally biased region" description="Pro residues" evidence="6">
    <location>
        <begin position="275"/>
        <end position="293"/>
    </location>
</feature>
<dbReference type="Pfam" id="PF08281">
    <property type="entry name" value="Sigma70_r4_2"/>
    <property type="match status" value="1"/>
</dbReference>
<dbReference type="Gene3D" id="1.10.10.10">
    <property type="entry name" value="Winged helix-like DNA-binding domain superfamily/Winged helix DNA-binding domain"/>
    <property type="match status" value="1"/>
</dbReference>
<evidence type="ECO:0000313" key="10">
    <source>
        <dbReference type="Proteomes" id="UP000019678"/>
    </source>
</evidence>
<dbReference type="STRING" id="1192034.CAP_1283"/>
<dbReference type="GO" id="GO:0006352">
    <property type="term" value="P:DNA-templated transcription initiation"/>
    <property type="evidence" value="ECO:0007669"/>
    <property type="project" value="InterPro"/>
</dbReference>
<evidence type="ECO:0000256" key="3">
    <source>
        <dbReference type="ARBA" id="ARBA00023082"/>
    </source>
</evidence>
<dbReference type="InterPro" id="IPR036388">
    <property type="entry name" value="WH-like_DNA-bd_sf"/>
</dbReference>
<dbReference type="SUPFAM" id="SSF88946">
    <property type="entry name" value="Sigma2 domain of RNA polymerase sigma factors"/>
    <property type="match status" value="1"/>
</dbReference>
<dbReference type="PANTHER" id="PTHR43133">
    <property type="entry name" value="RNA POLYMERASE ECF-TYPE SIGMA FACTO"/>
    <property type="match status" value="1"/>
</dbReference>
<protein>
    <submittedName>
        <fullName evidence="9">RNA polymerase sigma factor</fullName>
    </submittedName>
</protein>
<dbReference type="GO" id="GO:0016987">
    <property type="term" value="F:sigma factor activity"/>
    <property type="evidence" value="ECO:0007669"/>
    <property type="project" value="UniProtKB-KW"/>
</dbReference>
<dbReference type="AlphaFoldDB" id="A0A017TCR0"/>
<feature type="region of interest" description="Disordered" evidence="6">
    <location>
        <begin position="344"/>
        <end position="391"/>
    </location>
</feature>
<dbReference type="NCBIfam" id="TIGR02937">
    <property type="entry name" value="sigma70-ECF"/>
    <property type="match status" value="1"/>
</dbReference>
<keyword evidence="7" id="KW-0812">Transmembrane</keyword>
<keyword evidence="10" id="KW-1185">Reference proteome</keyword>
<proteinExistence type="inferred from homology"/>